<comment type="subunit">
    <text evidence="2">Interacts with COX5B; this interaction may contribute to localize PYROXD2 to the inner face of the inner mitochondrial membrane.</text>
</comment>
<reference evidence="5 6" key="1">
    <citation type="submission" date="2020-02" db="EMBL/GenBank/DDBJ databases">
        <title>Whole-genome analyses of novel actinobacteria.</title>
        <authorList>
            <person name="Sahin N."/>
            <person name="Tokatli A."/>
        </authorList>
    </citation>
    <scope>NUCLEOTIDE SEQUENCE [LARGE SCALE GENOMIC DNA]</scope>
    <source>
        <strain evidence="5 6">YC419</strain>
    </source>
</reference>
<evidence type="ECO:0000256" key="2">
    <source>
        <dbReference type="ARBA" id="ARBA00038825"/>
    </source>
</evidence>
<comment type="caution">
    <text evidence="5">The sequence shown here is derived from an EMBL/GenBank/DDBJ whole genome shotgun (WGS) entry which is preliminary data.</text>
</comment>
<name>A0ABX0DMY2_9ACTN</name>
<evidence type="ECO:0000256" key="3">
    <source>
        <dbReference type="ARBA" id="ARBA00040298"/>
    </source>
</evidence>
<dbReference type="SUPFAM" id="SSF51905">
    <property type="entry name" value="FAD/NAD(P)-binding domain"/>
    <property type="match status" value="1"/>
</dbReference>
<dbReference type="EMBL" id="JAAKZX010000035">
    <property type="protein sequence ID" value="NGO43241.1"/>
    <property type="molecule type" value="Genomic_DNA"/>
</dbReference>
<protein>
    <recommendedName>
        <fullName evidence="3">Pyridine nucleotide-disulfide oxidoreductase domain-containing protein 2</fullName>
    </recommendedName>
</protein>
<evidence type="ECO:0000313" key="6">
    <source>
        <dbReference type="Proteomes" id="UP001518140"/>
    </source>
</evidence>
<proteinExistence type="predicted"/>
<keyword evidence="6" id="KW-1185">Reference proteome</keyword>
<gene>
    <name evidence="5" type="ORF">G6048_14070</name>
</gene>
<dbReference type="PANTHER" id="PTHR10668:SF105">
    <property type="entry name" value="DEHYDROGENASE-RELATED"/>
    <property type="match status" value="1"/>
</dbReference>
<dbReference type="InterPro" id="IPR002937">
    <property type="entry name" value="Amino_oxidase"/>
</dbReference>
<accession>A0ABX0DMY2</accession>
<evidence type="ECO:0000256" key="1">
    <source>
        <dbReference type="ARBA" id="ARBA00037217"/>
    </source>
</evidence>
<dbReference type="RefSeq" id="WP_165339855.1">
    <property type="nucleotide sequence ID" value="NZ_JAAKZX010000035.1"/>
</dbReference>
<dbReference type="PANTHER" id="PTHR10668">
    <property type="entry name" value="PHYTOENE DEHYDROGENASE"/>
    <property type="match status" value="1"/>
</dbReference>
<comment type="function">
    <text evidence="1">Probable oxidoreductase that may play a role as regulator of mitochondrial function.</text>
</comment>
<dbReference type="Proteomes" id="UP001518140">
    <property type="component" value="Unassembled WGS sequence"/>
</dbReference>
<dbReference type="Gene3D" id="3.50.50.60">
    <property type="entry name" value="FAD/NAD(P)-binding domain"/>
    <property type="match status" value="2"/>
</dbReference>
<evidence type="ECO:0000259" key="4">
    <source>
        <dbReference type="Pfam" id="PF01593"/>
    </source>
</evidence>
<organism evidence="5 6">
    <name type="scientific">Streptomyces ureilyticus</name>
    <dbReference type="NCBI Taxonomy" id="1775131"/>
    <lineage>
        <taxon>Bacteria</taxon>
        <taxon>Bacillati</taxon>
        <taxon>Actinomycetota</taxon>
        <taxon>Actinomycetes</taxon>
        <taxon>Kitasatosporales</taxon>
        <taxon>Streptomycetaceae</taxon>
        <taxon>Streptomyces</taxon>
    </lineage>
</organism>
<sequence length="502" mass="52454">MSSSSDSESGWAGGSASAGQADAVIVGSGPNGLAAAVLLARAGLTVAVHEAADEPGGGARTTEAHLPGFHVDTCSAVHPMAAASPFFRTFDLAAHGVELLQPPVAYAHPMDGGRAGLAWRDLDRTADGLGPDGRAWRRLFGPLAEHWQGLADAALSDLRHPPHDPATALRLGRRILTHSSPAWLRGRARFRDHVAPAMLAGVAAHAIRPPGSAPAAAVGLVLATLAHAVGWPLPRGGSGAITHALIKQIHEHGGRIITGHRVTSLAELPRAKAILLDVTPAELVRITGDELPARYVRALRRFRHGGGATKVDFALSGPVPWTAPGCDLAGTLHLIGTRGEAQAAERDILAGRHPDRPYVLAVQPGVVDPTRAPTGADTLSAYAHVPHDSSVDVTPMVIAQVERFAPGFRDLILAHHTTTAAEQERHNPNYIGGDIAAGAMTLRQTLLRPALRWDPYATPLPGVYLCSASTPPGPGVHGMAGTHAARRALRQRFGIRTPPPTA</sequence>
<dbReference type="InterPro" id="IPR036188">
    <property type="entry name" value="FAD/NAD-bd_sf"/>
</dbReference>
<dbReference type="Pfam" id="PF01593">
    <property type="entry name" value="Amino_oxidase"/>
    <property type="match status" value="1"/>
</dbReference>
<feature type="domain" description="Amine oxidase" evidence="4">
    <location>
        <begin position="32"/>
        <end position="487"/>
    </location>
</feature>
<evidence type="ECO:0000313" key="5">
    <source>
        <dbReference type="EMBL" id="NGO43241.1"/>
    </source>
</evidence>